<protein>
    <submittedName>
        <fullName evidence="2">Uncharacterized protein</fullName>
    </submittedName>
</protein>
<evidence type="ECO:0000313" key="2">
    <source>
        <dbReference type="EMBL" id="SPD20597.1"/>
    </source>
</evidence>
<feature type="compositionally biased region" description="Basic residues" evidence="1">
    <location>
        <begin position="39"/>
        <end position="50"/>
    </location>
</feature>
<evidence type="ECO:0000256" key="1">
    <source>
        <dbReference type="SAM" id="MobiDB-lite"/>
    </source>
</evidence>
<feature type="region of interest" description="Disordered" evidence="1">
    <location>
        <begin position="37"/>
        <end position="56"/>
    </location>
</feature>
<sequence>MSLDETMREPRRLAMLRMTEQICRTLVATDLGLIWPRGTRPRPNRSHGTKAKSEKVHIKAKEMLDAAEVHYTCFELLSSACGLMKPRHGRDRARGAEKNQTEVEVAFDRPWMCRGGLQA</sequence>
<organism evidence="2">
    <name type="scientific">Fagus sylvatica</name>
    <name type="common">Beechnut</name>
    <dbReference type="NCBI Taxonomy" id="28930"/>
    <lineage>
        <taxon>Eukaryota</taxon>
        <taxon>Viridiplantae</taxon>
        <taxon>Streptophyta</taxon>
        <taxon>Embryophyta</taxon>
        <taxon>Tracheophyta</taxon>
        <taxon>Spermatophyta</taxon>
        <taxon>Magnoliopsida</taxon>
        <taxon>eudicotyledons</taxon>
        <taxon>Gunneridae</taxon>
        <taxon>Pentapetalae</taxon>
        <taxon>rosids</taxon>
        <taxon>fabids</taxon>
        <taxon>Fagales</taxon>
        <taxon>Fagaceae</taxon>
        <taxon>Fagus</taxon>
    </lineage>
</organism>
<proteinExistence type="predicted"/>
<accession>A0A2N9I3G3</accession>
<dbReference type="AlphaFoldDB" id="A0A2N9I3G3"/>
<reference evidence="2" key="1">
    <citation type="submission" date="2018-02" db="EMBL/GenBank/DDBJ databases">
        <authorList>
            <person name="Cohen D.B."/>
            <person name="Kent A.D."/>
        </authorList>
    </citation>
    <scope>NUCLEOTIDE SEQUENCE</scope>
</reference>
<dbReference type="EMBL" id="OIVN01005044">
    <property type="protein sequence ID" value="SPD20597.1"/>
    <property type="molecule type" value="Genomic_DNA"/>
</dbReference>
<gene>
    <name evidence="2" type="ORF">FSB_LOCUS48479</name>
</gene>
<name>A0A2N9I3G3_FAGSY</name>